<organism evidence="5 6">
    <name type="scientific">Tersicoccus solisilvae</name>
    <dbReference type="NCBI Taxonomy" id="1882339"/>
    <lineage>
        <taxon>Bacteria</taxon>
        <taxon>Bacillati</taxon>
        <taxon>Actinomycetota</taxon>
        <taxon>Actinomycetes</taxon>
        <taxon>Micrococcales</taxon>
        <taxon>Micrococcaceae</taxon>
        <taxon>Tersicoccus</taxon>
    </lineage>
</organism>
<evidence type="ECO:0000259" key="4">
    <source>
        <dbReference type="PROSITE" id="PS50956"/>
    </source>
</evidence>
<dbReference type="SMART" id="SM00344">
    <property type="entry name" value="HTH_ASNC"/>
    <property type="match status" value="2"/>
</dbReference>
<gene>
    <name evidence="5" type="ORF">GCM10011512_17020</name>
</gene>
<evidence type="ECO:0000313" key="5">
    <source>
        <dbReference type="EMBL" id="GGC90612.1"/>
    </source>
</evidence>
<sequence length="332" mass="35418">MPAAELDETDRQIAAALIRDGRASWRAIAEVLGQQERTVARRGKRLFATGAVRIHALANPSVLNDADAYLLRVDARPADVRAIGRWLAEREQTLWVSALAGSSSCVAEIFLPRGTLGATLYDDVAGLEGVRDVALRPLVRHHRTVSGWRPDVLSAEQYLALSPDEDASRATLRPPGGEPLDEGNRALVDLLRRHGRATLEELAAGTGLAKATVSRRLDGLTASGALFIRAVLDPATLGYPVEALVELECRIGALDDVGRAVAELPSTRWAASTGERIVVQSALAGVTDLERTLARLGGLDGVTAVRSSLYAEIFKRSSTVYVDGVLPPAVSA</sequence>
<keyword evidence="6" id="KW-1185">Reference proteome</keyword>
<comment type="caution">
    <text evidence="5">The sequence shown here is derived from an EMBL/GenBank/DDBJ whole genome shotgun (WGS) entry which is preliminary data.</text>
</comment>
<dbReference type="InterPro" id="IPR019888">
    <property type="entry name" value="Tscrpt_reg_AsnC-like"/>
</dbReference>
<dbReference type="PANTHER" id="PTHR30154:SF34">
    <property type="entry name" value="TRANSCRIPTIONAL REGULATOR AZLB"/>
    <property type="match status" value="1"/>
</dbReference>
<dbReference type="InterPro" id="IPR036388">
    <property type="entry name" value="WH-like_DNA-bd_sf"/>
</dbReference>
<evidence type="ECO:0000313" key="6">
    <source>
        <dbReference type="Proteomes" id="UP000597761"/>
    </source>
</evidence>
<dbReference type="PANTHER" id="PTHR30154">
    <property type="entry name" value="LEUCINE-RESPONSIVE REGULATORY PROTEIN"/>
    <property type="match status" value="1"/>
</dbReference>
<evidence type="ECO:0000256" key="2">
    <source>
        <dbReference type="ARBA" id="ARBA00023125"/>
    </source>
</evidence>
<evidence type="ECO:0000256" key="3">
    <source>
        <dbReference type="ARBA" id="ARBA00023163"/>
    </source>
</evidence>
<dbReference type="EMBL" id="BMJI01000008">
    <property type="protein sequence ID" value="GGC90612.1"/>
    <property type="molecule type" value="Genomic_DNA"/>
</dbReference>
<dbReference type="SUPFAM" id="SSF46785">
    <property type="entry name" value="Winged helix' DNA-binding domain"/>
    <property type="match status" value="2"/>
</dbReference>
<dbReference type="PRINTS" id="PR00033">
    <property type="entry name" value="HTHASNC"/>
</dbReference>
<dbReference type="InterPro" id="IPR000485">
    <property type="entry name" value="AsnC-type_HTH_dom"/>
</dbReference>
<name>A0ABQ1P4G9_9MICC</name>
<keyword evidence="3" id="KW-0804">Transcription</keyword>
<keyword evidence="1" id="KW-0805">Transcription regulation</keyword>
<feature type="domain" description="HTH asnC-type" evidence="4">
    <location>
        <begin position="180"/>
        <end position="240"/>
    </location>
</feature>
<dbReference type="PROSITE" id="PS50956">
    <property type="entry name" value="HTH_ASNC_2"/>
    <property type="match status" value="1"/>
</dbReference>
<dbReference type="Gene3D" id="3.30.70.920">
    <property type="match status" value="1"/>
</dbReference>
<dbReference type="Proteomes" id="UP000597761">
    <property type="component" value="Unassembled WGS sequence"/>
</dbReference>
<reference evidence="6" key="1">
    <citation type="journal article" date="2019" name="Int. J. Syst. Evol. Microbiol.">
        <title>The Global Catalogue of Microorganisms (GCM) 10K type strain sequencing project: providing services to taxonomists for standard genome sequencing and annotation.</title>
        <authorList>
            <consortium name="The Broad Institute Genomics Platform"/>
            <consortium name="The Broad Institute Genome Sequencing Center for Infectious Disease"/>
            <person name="Wu L."/>
            <person name="Ma J."/>
        </authorList>
    </citation>
    <scope>NUCLEOTIDE SEQUENCE [LARGE SCALE GENOMIC DNA]</scope>
    <source>
        <strain evidence="6">CGMCC 1.15480</strain>
    </source>
</reference>
<keyword evidence="2" id="KW-0238">DNA-binding</keyword>
<proteinExistence type="predicted"/>
<protein>
    <recommendedName>
        <fullName evidence="4">HTH asnC-type domain-containing protein</fullName>
    </recommendedName>
</protein>
<dbReference type="RefSeq" id="WP_188667911.1">
    <property type="nucleotide sequence ID" value="NZ_BMJI01000008.1"/>
</dbReference>
<accession>A0ABQ1P4G9</accession>
<dbReference type="Pfam" id="PF13404">
    <property type="entry name" value="HTH_AsnC-type"/>
    <property type="match status" value="2"/>
</dbReference>
<evidence type="ECO:0000256" key="1">
    <source>
        <dbReference type="ARBA" id="ARBA00023015"/>
    </source>
</evidence>
<dbReference type="InterPro" id="IPR036390">
    <property type="entry name" value="WH_DNA-bd_sf"/>
</dbReference>
<dbReference type="Gene3D" id="1.10.10.10">
    <property type="entry name" value="Winged helix-like DNA-binding domain superfamily/Winged helix DNA-binding domain"/>
    <property type="match status" value="2"/>
</dbReference>